<dbReference type="SUPFAM" id="SSF55331">
    <property type="entry name" value="Tautomerase/MIF"/>
    <property type="match status" value="1"/>
</dbReference>
<feature type="domain" description="4-oxalocrotonate tautomerase-like" evidence="3">
    <location>
        <begin position="91"/>
        <end position="143"/>
    </location>
</feature>
<evidence type="ECO:0000256" key="2">
    <source>
        <dbReference type="ARBA" id="ARBA00023235"/>
    </source>
</evidence>
<keyword evidence="2" id="KW-0413">Isomerase</keyword>
<reference evidence="4" key="1">
    <citation type="submission" date="2019-11" db="EMBL/GenBank/DDBJ databases">
        <title>Genomic insights into an expanded diversity of filamentous marine cyanobacteria reveals the extraordinary biosynthetic potential of Moorea and Okeania.</title>
        <authorList>
            <person name="Ferreira Leao T."/>
            <person name="Wang M."/>
            <person name="Moss N."/>
            <person name="Da Silva R."/>
            <person name="Sanders J."/>
            <person name="Nurk S."/>
            <person name="Gurevich A."/>
            <person name="Humphrey G."/>
            <person name="Reher R."/>
            <person name="Zhu Q."/>
            <person name="Belda-Ferre P."/>
            <person name="Glukhov E."/>
            <person name="Rex R."/>
            <person name="Dorrestein P.C."/>
            <person name="Knight R."/>
            <person name="Pevzner P."/>
            <person name="Gerwick W.H."/>
            <person name="Gerwick L."/>
        </authorList>
    </citation>
    <scope>NUCLEOTIDE SEQUENCE</scope>
    <source>
        <strain evidence="4">SIO1C4</strain>
    </source>
</reference>
<dbReference type="PANTHER" id="PTHR35530:SF1">
    <property type="entry name" value="2-HYDROXYMUCONATE TAUTOMERASE"/>
    <property type="match status" value="1"/>
</dbReference>
<dbReference type="AlphaFoldDB" id="A0A6B3N824"/>
<name>A0A6B3N824_9CYAN</name>
<dbReference type="Pfam" id="PF01361">
    <property type="entry name" value="Tautomerase"/>
    <property type="match status" value="2"/>
</dbReference>
<feature type="domain" description="4-oxalocrotonate tautomerase-like" evidence="3">
    <location>
        <begin position="10"/>
        <end position="60"/>
    </location>
</feature>
<comment type="caution">
    <text evidence="4">The sequence shown here is derived from an EMBL/GenBank/DDBJ whole genome shotgun (WGS) entry which is preliminary data.</text>
</comment>
<dbReference type="InterPro" id="IPR004370">
    <property type="entry name" value="4-OT-like_dom"/>
</dbReference>
<dbReference type="Gene3D" id="3.30.429.10">
    <property type="entry name" value="Macrophage Migration Inhibitory Factor"/>
    <property type="match status" value="2"/>
</dbReference>
<evidence type="ECO:0000259" key="3">
    <source>
        <dbReference type="Pfam" id="PF01361"/>
    </source>
</evidence>
<accession>A0A6B3N824</accession>
<protein>
    <submittedName>
        <fullName evidence="4">4-oxalocrotonate tautomerase</fullName>
    </submittedName>
</protein>
<proteinExistence type="inferred from homology"/>
<sequence length="157" mass="17949">MPLFTVYTWPEISQEIKSKWIYQSTKITVELLNTPPDKIQVLIQEIAQENWGKAGVVPTASDFPHKSRVTNWSTQHSYHNQQSVVSNMVIITVDAWNVSNQEQKNVWAKKLTDITVSLLNTSPDNVLILFRDMPPSHWSQAGVTGNHSDFLMMSRQL</sequence>
<dbReference type="EMBL" id="JAAHFQ010000048">
    <property type="protein sequence ID" value="NER26772.1"/>
    <property type="molecule type" value="Genomic_DNA"/>
</dbReference>
<dbReference type="InterPro" id="IPR014347">
    <property type="entry name" value="Tautomerase/MIF_sf"/>
</dbReference>
<gene>
    <name evidence="4" type="ORF">F6J89_03865</name>
</gene>
<organism evidence="4">
    <name type="scientific">Symploca sp. SIO1C4</name>
    <dbReference type="NCBI Taxonomy" id="2607765"/>
    <lineage>
        <taxon>Bacteria</taxon>
        <taxon>Bacillati</taxon>
        <taxon>Cyanobacteriota</taxon>
        <taxon>Cyanophyceae</taxon>
        <taxon>Coleofasciculales</taxon>
        <taxon>Coleofasciculaceae</taxon>
        <taxon>Symploca</taxon>
    </lineage>
</organism>
<dbReference type="GO" id="GO:0016853">
    <property type="term" value="F:isomerase activity"/>
    <property type="evidence" value="ECO:0007669"/>
    <property type="project" value="UniProtKB-KW"/>
</dbReference>
<comment type="similarity">
    <text evidence="1">Belongs to the 4-oxalocrotonate tautomerase family.</text>
</comment>
<evidence type="ECO:0000256" key="1">
    <source>
        <dbReference type="ARBA" id="ARBA00006723"/>
    </source>
</evidence>
<dbReference type="PANTHER" id="PTHR35530">
    <property type="entry name" value="TAUTOMERASE-RELATED"/>
    <property type="match status" value="1"/>
</dbReference>
<evidence type="ECO:0000313" key="4">
    <source>
        <dbReference type="EMBL" id="NER26772.1"/>
    </source>
</evidence>